<evidence type="ECO:0000313" key="1">
    <source>
        <dbReference type="EMBL" id="GBP74487.1"/>
    </source>
</evidence>
<dbReference type="AlphaFoldDB" id="A0A4C1YJA5"/>
<proteinExistence type="predicted"/>
<name>A0A4C1YJA5_EUMVA</name>
<dbReference type="Proteomes" id="UP000299102">
    <property type="component" value="Unassembled WGS sequence"/>
</dbReference>
<evidence type="ECO:0000313" key="2">
    <source>
        <dbReference type="Proteomes" id="UP000299102"/>
    </source>
</evidence>
<protein>
    <submittedName>
        <fullName evidence="1">Uncharacterized protein</fullName>
    </submittedName>
</protein>
<dbReference type="EMBL" id="BGZK01001209">
    <property type="protein sequence ID" value="GBP74487.1"/>
    <property type="molecule type" value="Genomic_DNA"/>
</dbReference>
<accession>A0A4C1YJA5</accession>
<keyword evidence="2" id="KW-1185">Reference proteome</keyword>
<comment type="caution">
    <text evidence="1">The sequence shown here is derived from an EMBL/GenBank/DDBJ whole genome shotgun (WGS) entry which is preliminary data.</text>
</comment>
<reference evidence="1 2" key="1">
    <citation type="journal article" date="2019" name="Commun. Biol.">
        <title>The bagworm genome reveals a unique fibroin gene that provides high tensile strength.</title>
        <authorList>
            <person name="Kono N."/>
            <person name="Nakamura H."/>
            <person name="Ohtoshi R."/>
            <person name="Tomita M."/>
            <person name="Numata K."/>
            <person name="Arakawa K."/>
        </authorList>
    </citation>
    <scope>NUCLEOTIDE SEQUENCE [LARGE SCALE GENOMIC DNA]</scope>
</reference>
<organism evidence="1 2">
    <name type="scientific">Eumeta variegata</name>
    <name type="common">Bagworm moth</name>
    <name type="synonym">Eumeta japonica</name>
    <dbReference type="NCBI Taxonomy" id="151549"/>
    <lineage>
        <taxon>Eukaryota</taxon>
        <taxon>Metazoa</taxon>
        <taxon>Ecdysozoa</taxon>
        <taxon>Arthropoda</taxon>
        <taxon>Hexapoda</taxon>
        <taxon>Insecta</taxon>
        <taxon>Pterygota</taxon>
        <taxon>Neoptera</taxon>
        <taxon>Endopterygota</taxon>
        <taxon>Lepidoptera</taxon>
        <taxon>Glossata</taxon>
        <taxon>Ditrysia</taxon>
        <taxon>Tineoidea</taxon>
        <taxon>Psychidae</taxon>
        <taxon>Oiketicinae</taxon>
        <taxon>Eumeta</taxon>
    </lineage>
</organism>
<sequence>MRHAAGGCEARAHVMFWRHARPDDDKIGIEVEGRTEVGLRINGEMDRTQPRTDPGGAGVTYKKFTQDRLYFEYNRTNTQPRGYDPPMTPKYARILNISVRSHDRVCVRYWPFDRCLFILVVSIEIFSPLGCRRLDDVDNKVVAYASSTTCRSKALRGARSRRAVN</sequence>
<gene>
    <name evidence="1" type="ORF">EVAR_58988_1</name>
</gene>